<protein>
    <submittedName>
        <fullName evidence="1">Uncharacterized protein</fullName>
    </submittedName>
</protein>
<sequence>MTEMKSEFGSAVRFAVLVSGEWGTQRGVRVSTGDRVGAFGAAALITANGSGIESTTGMSGGVCSAAGYGEGRPEHTADSGPIQLLAHAETLRPKGAMRVCPRSAPA</sequence>
<comment type="caution">
    <text evidence="1">The sequence shown here is derived from an EMBL/GenBank/DDBJ whole genome shotgun (WGS) entry which is preliminary data.</text>
</comment>
<organism evidence="1 2">
    <name type="scientific">Nocardiopsis composta</name>
    <dbReference type="NCBI Taxonomy" id="157465"/>
    <lineage>
        <taxon>Bacteria</taxon>
        <taxon>Bacillati</taxon>
        <taxon>Actinomycetota</taxon>
        <taxon>Actinomycetes</taxon>
        <taxon>Streptosporangiales</taxon>
        <taxon>Nocardiopsidaceae</taxon>
        <taxon>Nocardiopsis</taxon>
    </lineage>
</organism>
<name>A0A7W8QS00_9ACTN</name>
<evidence type="ECO:0000313" key="1">
    <source>
        <dbReference type="EMBL" id="MBB5434820.1"/>
    </source>
</evidence>
<evidence type="ECO:0000313" key="2">
    <source>
        <dbReference type="Proteomes" id="UP000572635"/>
    </source>
</evidence>
<gene>
    <name evidence="1" type="ORF">HDA36_004904</name>
</gene>
<keyword evidence="2" id="KW-1185">Reference proteome</keyword>
<proteinExistence type="predicted"/>
<reference evidence="1 2" key="1">
    <citation type="submission" date="2020-08" db="EMBL/GenBank/DDBJ databases">
        <title>Sequencing the genomes of 1000 actinobacteria strains.</title>
        <authorList>
            <person name="Klenk H.-P."/>
        </authorList>
    </citation>
    <scope>NUCLEOTIDE SEQUENCE [LARGE SCALE GENOMIC DNA]</scope>
    <source>
        <strain evidence="1 2">DSM 44551</strain>
    </source>
</reference>
<dbReference type="EMBL" id="JACHDB010000001">
    <property type="protein sequence ID" value="MBB5434820.1"/>
    <property type="molecule type" value="Genomic_DNA"/>
</dbReference>
<dbReference type="Proteomes" id="UP000572635">
    <property type="component" value="Unassembled WGS sequence"/>
</dbReference>
<accession>A0A7W8QS00</accession>
<dbReference type="RefSeq" id="WP_184395832.1">
    <property type="nucleotide sequence ID" value="NZ_BAAAJD010000003.1"/>
</dbReference>
<dbReference type="AlphaFoldDB" id="A0A7W8QS00"/>